<dbReference type="CDD" id="cd00616">
    <property type="entry name" value="AHBA_syn"/>
    <property type="match status" value="1"/>
</dbReference>
<dbReference type="InterPro" id="IPR015424">
    <property type="entry name" value="PyrdxlP-dep_Trfase"/>
</dbReference>
<dbReference type="InterPro" id="IPR000653">
    <property type="entry name" value="DegT/StrS_aminotransferase"/>
</dbReference>
<comment type="similarity">
    <text evidence="1">Belongs to the DegT/DnrJ/EryC1 family.</text>
</comment>
<name>A0ABT5UPZ1_EUBLI</name>
<dbReference type="PANTHER" id="PTHR30244:SF34">
    <property type="entry name" value="DTDP-4-AMINO-4,6-DIDEOXYGALACTOSE TRANSAMINASE"/>
    <property type="match status" value="1"/>
</dbReference>
<evidence type="ECO:0000313" key="3">
    <source>
        <dbReference type="Proteomes" id="UP001215087"/>
    </source>
</evidence>
<keyword evidence="3" id="KW-1185">Reference proteome</keyword>
<dbReference type="Pfam" id="PF01041">
    <property type="entry name" value="DegT_DnrJ_EryC1"/>
    <property type="match status" value="1"/>
</dbReference>
<dbReference type="Gene3D" id="3.90.1150.10">
    <property type="entry name" value="Aspartate Aminotransferase, domain 1"/>
    <property type="match status" value="1"/>
</dbReference>
<dbReference type="InterPro" id="IPR015421">
    <property type="entry name" value="PyrdxlP-dep_Trfase_major"/>
</dbReference>
<dbReference type="Proteomes" id="UP001215087">
    <property type="component" value="Unassembled WGS sequence"/>
</dbReference>
<dbReference type="EMBL" id="JAQSVD010000006">
    <property type="protein sequence ID" value="MDE1471016.1"/>
    <property type="molecule type" value="Genomic_DNA"/>
</dbReference>
<dbReference type="Gene3D" id="3.40.640.10">
    <property type="entry name" value="Type I PLP-dependent aspartate aminotransferase-like (Major domain)"/>
    <property type="match status" value="1"/>
</dbReference>
<organism evidence="2 3">
    <name type="scientific">Eubacterium limosum</name>
    <dbReference type="NCBI Taxonomy" id="1736"/>
    <lineage>
        <taxon>Bacteria</taxon>
        <taxon>Bacillati</taxon>
        <taxon>Bacillota</taxon>
        <taxon>Clostridia</taxon>
        <taxon>Eubacteriales</taxon>
        <taxon>Eubacteriaceae</taxon>
        <taxon>Eubacterium</taxon>
    </lineage>
</organism>
<evidence type="ECO:0000313" key="2">
    <source>
        <dbReference type="EMBL" id="MDE1471016.1"/>
    </source>
</evidence>
<comment type="caution">
    <text evidence="2">The sequence shown here is derived from an EMBL/GenBank/DDBJ whole genome shotgun (WGS) entry which is preliminary data.</text>
</comment>
<dbReference type="SUPFAM" id="SSF53383">
    <property type="entry name" value="PLP-dependent transferases"/>
    <property type="match status" value="1"/>
</dbReference>
<dbReference type="PANTHER" id="PTHR30244">
    <property type="entry name" value="TRANSAMINASE"/>
    <property type="match status" value="1"/>
</dbReference>
<accession>A0ABT5UPZ1</accession>
<gene>
    <name evidence="2" type="ORF">PTZ04_12195</name>
</gene>
<sequence>MKYLLSDNTWNQKEIAAIQRVIHSDRYTMGEEVKAYEESFAQKLDSKYAVMVNSGSSANLLAVAALVYSKKLKTEDEVIVPAVSWSTTYFPLMQMGLKIKFVDIDQNTLNMDVEQLKQAITPGKTKMILAVNLLGNANNYTEIQALCEVYDLVLMEDNCEALGGKYHGQYLGTIGLLGTYSTFYSHHLCTMEGGMVVTDDELLYHYMLCIRAHGWTRNLPENSPLYEKKKDPFYESFNFILPGFNLRPLEMEGALGTEQLLKMDAIIENRRENAKYFLKKMAAFDNLRCQKEVGECSWFGFAIVLENTLKDKRAVINKKLNQKGIDTRPIVAGNFVKNSAVRYLDYSIFGNLEHADDIHDHGFFIGNHSQINTDGIDYFCEVFKEILEKVR</sequence>
<dbReference type="InterPro" id="IPR015422">
    <property type="entry name" value="PyrdxlP-dep_Trfase_small"/>
</dbReference>
<protein>
    <submittedName>
        <fullName evidence="2">DegT/DnrJ/EryC1/StrS family aminotransferase</fullName>
    </submittedName>
</protein>
<reference evidence="2 3" key="1">
    <citation type="submission" date="2023-02" db="EMBL/GenBank/DDBJ databases">
        <title>Comparative genome analysis of Eubacterium limosum species.</title>
        <authorList>
            <person name="Bak J.E."/>
        </authorList>
    </citation>
    <scope>NUCLEOTIDE SEQUENCE [LARGE SCALE GENOMIC DNA]</scope>
    <source>
        <strain evidence="2 3">KGMB01548</strain>
    </source>
</reference>
<dbReference type="RefSeq" id="WP_227207370.1">
    <property type="nucleotide sequence ID" value="NZ_JAJCLO010000007.1"/>
</dbReference>
<dbReference type="GO" id="GO:0008483">
    <property type="term" value="F:transaminase activity"/>
    <property type="evidence" value="ECO:0007669"/>
    <property type="project" value="UniProtKB-KW"/>
</dbReference>
<keyword evidence="2" id="KW-0032">Aminotransferase</keyword>
<keyword evidence="1" id="KW-0663">Pyridoxal phosphate</keyword>
<proteinExistence type="inferred from homology"/>
<dbReference type="PIRSF" id="PIRSF000390">
    <property type="entry name" value="PLP_StrS"/>
    <property type="match status" value="1"/>
</dbReference>
<evidence type="ECO:0000256" key="1">
    <source>
        <dbReference type="RuleBase" id="RU004508"/>
    </source>
</evidence>
<keyword evidence="2" id="KW-0808">Transferase</keyword>